<dbReference type="PANTHER" id="PTHR12902">
    <property type="entry name" value="WASP-1"/>
    <property type="match status" value="1"/>
</dbReference>
<keyword evidence="4" id="KW-0597">Phosphoprotein</keyword>
<evidence type="ECO:0000256" key="7">
    <source>
        <dbReference type="RuleBase" id="RU367034"/>
    </source>
</evidence>
<keyword evidence="10" id="KW-1185">Reference proteome</keyword>
<evidence type="ECO:0000256" key="8">
    <source>
        <dbReference type="SAM" id="MobiDB-lite"/>
    </source>
</evidence>
<evidence type="ECO:0000313" key="9">
    <source>
        <dbReference type="EMBL" id="KAF1394462.1"/>
    </source>
</evidence>
<comment type="subunit">
    <text evidence="7">Binds actin and the Arp2/3 complex.</text>
</comment>
<evidence type="ECO:0000313" key="10">
    <source>
        <dbReference type="Proteomes" id="UP000465112"/>
    </source>
</evidence>
<dbReference type="Gene3D" id="1.20.5.340">
    <property type="match status" value="1"/>
</dbReference>
<evidence type="ECO:0000256" key="1">
    <source>
        <dbReference type="ARBA" id="ARBA00004245"/>
    </source>
</evidence>
<comment type="similarity">
    <text evidence="2 7">Belongs to the SCAR/WAVE family.</text>
</comment>
<dbReference type="GO" id="GO:2000601">
    <property type="term" value="P:positive regulation of Arp2/3 complex-mediated actin nucleation"/>
    <property type="evidence" value="ECO:0007669"/>
    <property type="project" value="TreeGrafter"/>
</dbReference>
<keyword evidence="5 7" id="KW-0009">Actin-binding</keyword>
<protein>
    <recommendedName>
        <fullName evidence="7">Wiskott-Aldrich syndrome protein family member</fullName>
        <shortName evidence="7">WASP family protein member</shortName>
    </recommendedName>
</protein>
<dbReference type="Proteomes" id="UP000465112">
    <property type="component" value="Chromosome 1"/>
</dbReference>
<dbReference type="GO" id="GO:0005856">
    <property type="term" value="C:cytoskeleton"/>
    <property type="evidence" value="ECO:0007669"/>
    <property type="project" value="UniProtKB-SubCell"/>
</dbReference>
<feature type="region of interest" description="Disordered" evidence="8">
    <location>
        <begin position="216"/>
        <end position="244"/>
    </location>
</feature>
<feature type="compositionally biased region" description="Low complexity" evidence="8">
    <location>
        <begin position="317"/>
        <end position="327"/>
    </location>
</feature>
<evidence type="ECO:0000256" key="5">
    <source>
        <dbReference type="ARBA" id="ARBA00023203"/>
    </source>
</evidence>
<feature type="compositionally biased region" description="Polar residues" evidence="8">
    <location>
        <begin position="270"/>
        <end position="282"/>
    </location>
</feature>
<comment type="caution">
    <text evidence="9">The sequence shown here is derived from an EMBL/GenBank/DDBJ whole genome shotgun (WGS) entry which is preliminary data.</text>
</comment>
<dbReference type="GO" id="GO:0030036">
    <property type="term" value="P:actin cytoskeleton organization"/>
    <property type="evidence" value="ECO:0007669"/>
    <property type="project" value="UniProtKB-UniRule"/>
</dbReference>
<dbReference type="AlphaFoldDB" id="A0A6A5FRD5"/>
<feature type="compositionally biased region" description="Pro residues" evidence="8">
    <location>
        <begin position="372"/>
        <end position="382"/>
    </location>
</feature>
<dbReference type="GO" id="GO:0030027">
    <property type="term" value="C:lamellipodium"/>
    <property type="evidence" value="ECO:0007669"/>
    <property type="project" value="TreeGrafter"/>
</dbReference>
<dbReference type="GO" id="GO:0031209">
    <property type="term" value="C:SCAR complex"/>
    <property type="evidence" value="ECO:0007669"/>
    <property type="project" value="TreeGrafter"/>
</dbReference>
<sequence length="425" mass="46809">MIHLQTLGARPKFSGRSRAAPSGSERVSDRSLGGTDRTPETERSIMPLVKRIIEPRYLCRGALPDGVASELECVTNSTLAAVIKQLGGLSRHAEDIFSELFSEANTFYVRMSGLQERVDLLAVKVTQLDSTVEEVSLQDINMRKAFRSSTIQDQQVVSRSSILNPVLEMYQRSDKPPPLNILTPYRDDKKDGLKFYTDPSYFFSLWREKMLQATENKRKEKRRQKEQKHVEESSGREVKKVRKARNRRQEWNLMAYDKELRPDARITPSPYHTSDGSMSPDSSLHLDAPVHDGKDPITAALGGGGQTQSLDRALRPSSVSSAVATATGRQHSLGRNQPHHHQHQHQPPLAGSANQNGARTHTAKEDNDHQIPPAPPPPPPLMAFPNSSTHPAAMATPLHPAAVPGNQGGAAVLSPLQPLPPPPPG</sequence>
<comment type="subcellular location">
    <subcellularLocation>
        <location evidence="1 7">Cytoplasm</location>
        <location evidence="1 7">Cytoskeleton</location>
    </subcellularLocation>
</comment>
<keyword evidence="6 7" id="KW-0206">Cytoskeleton</keyword>
<gene>
    <name evidence="9" type="ORF">PFLUV_G00000550</name>
</gene>
<evidence type="ECO:0000256" key="2">
    <source>
        <dbReference type="ARBA" id="ARBA00006993"/>
    </source>
</evidence>
<evidence type="ECO:0000256" key="4">
    <source>
        <dbReference type="ARBA" id="ARBA00022553"/>
    </source>
</evidence>
<keyword evidence="3 7" id="KW-0963">Cytoplasm</keyword>
<dbReference type="Gene3D" id="6.10.280.150">
    <property type="match status" value="1"/>
</dbReference>
<feature type="region of interest" description="Disordered" evidence="8">
    <location>
        <begin position="1"/>
        <end position="43"/>
    </location>
</feature>
<proteinExistence type="inferred from homology"/>
<dbReference type="PANTHER" id="PTHR12902:SF9">
    <property type="entry name" value="WISKOTT-ALDRICH SYNDROME PROTEIN FAMILY MEMBER"/>
    <property type="match status" value="1"/>
</dbReference>
<dbReference type="EMBL" id="VHII01000001">
    <property type="protein sequence ID" value="KAF1394462.1"/>
    <property type="molecule type" value="Genomic_DNA"/>
</dbReference>
<dbReference type="FunFam" id="1.20.5.340:FF:000012">
    <property type="entry name" value="Wiskott-Aldrich syndrome protein family member 1"/>
    <property type="match status" value="1"/>
</dbReference>
<comment type="function">
    <text evidence="7">Downstream effector molecule involved in the transmission of signals from tyrosine kinase receptors and small GTPases to the actin cytoskeleton. Promotes formation of actin filaments. Part of the WAVE complex that regulates lamellipodia formation. The WAVE complex regulates actin filament reorganization via its interaction with the Arp2/3 complex.</text>
</comment>
<feature type="compositionally biased region" description="Basic and acidic residues" evidence="8">
    <location>
        <begin position="227"/>
        <end position="238"/>
    </location>
</feature>
<organism evidence="9 10">
    <name type="scientific">Perca fluviatilis</name>
    <name type="common">European perch</name>
    <dbReference type="NCBI Taxonomy" id="8168"/>
    <lineage>
        <taxon>Eukaryota</taxon>
        <taxon>Metazoa</taxon>
        <taxon>Chordata</taxon>
        <taxon>Craniata</taxon>
        <taxon>Vertebrata</taxon>
        <taxon>Euteleostomi</taxon>
        <taxon>Actinopterygii</taxon>
        <taxon>Neopterygii</taxon>
        <taxon>Teleostei</taxon>
        <taxon>Neoteleostei</taxon>
        <taxon>Acanthomorphata</taxon>
        <taxon>Eupercaria</taxon>
        <taxon>Perciformes</taxon>
        <taxon>Percoidei</taxon>
        <taxon>Percidae</taxon>
        <taxon>Percinae</taxon>
        <taxon>Perca</taxon>
    </lineage>
</organism>
<evidence type="ECO:0000256" key="3">
    <source>
        <dbReference type="ARBA" id="ARBA00022490"/>
    </source>
</evidence>
<dbReference type="GO" id="GO:0071933">
    <property type="term" value="F:Arp2/3 complex binding"/>
    <property type="evidence" value="ECO:0007669"/>
    <property type="project" value="TreeGrafter"/>
</dbReference>
<dbReference type="GO" id="GO:0034237">
    <property type="term" value="F:protein kinase A regulatory subunit binding"/>
    <property type="evidence" value="ECO:0007669"/>
    <property type="project" value="TreeGrafter"/>
</dbReference>
<evidence type="ECO:0000256" key="6">
    <source>
        <dbReference type="ARBA" id="ARBA00023212"/>
    </source>
</evidence>
<dbReference type="GO" id="GO:0003779">
    <property type="term" value="F:actin binding"/>
    <property type="evidence" value="ECO:0007669"/>
    <property type="project" value="UniProtKB-UniRule"/>
</dbReference>
<reference evidence="9 10" key="1">
    <citation type="submission" date="2019-06" db="EMBL/GenBank/DDBJ databases">
        <title>A chromosome-scale genome assembly of the European perch, Perca fluviatilis.</title>
        <authorList>
            <person name="Roques C."/>
            <person name="Zahm M."/>
            <person name="Cabau C."/>
            <person name="Klopp C."/>
            <person name="Bouchez O."/>
            <person name="Donnadieu C."/>
            <person name="Kuhl H."/>
            <person name="Gislard M."/>
            <person name="Guendouz S."/>
            <person name="Journot L."/>
            <person name="Haffray P."/>
            <person name="Bestin A."/>
            <person name="Morvezen R."/>
            <person name="Feron R."/>
            <person name="Wen M."/>
            <person name="Jouanno E."/>
            <person name="Herpin A."/>
            <person name="Schartl M."/>
            <person name="Postlethwait J."/>
            <person name="Schaerlinger B."/>
            <person name="Chardard D."/>
            <person name="Lecocq T."/>
            <person name="Poncet C."/>
            <person name="Jaffrelo L."/>
            <person name="Lampietro C."/>
            <person name="Guiguen Y."/>
        </authorList>
    </citation>
    <scope>NUCLEOTIDE SEQUENCE [LARGE SCALE GENOMIC DNA]</scope>
    <source>
        <tissue evidence="9">Blood</tissue>
    </source>
</reference>
<dbReference type="InterPro" id="IPR028288">
    <property type="entry name" value="SCAR/WAVE_fam"/>
</dbReference>
<accession>A0A6A5FRD5</accession>
<feature type="region of interest" description="Disordered" evidence="8">
    <location>
        <begin position="262"/>
        <end position="425"/>
    </location>
</feature>
<name>A0A6A5FRD5_PERFL</name>